<dbReference type="Gene3D" id="3.40.50.1820">
    <property type="entry name" value="alpha/beta hydrolase"/>
    <property type="match status" value="1"/>
</dbReference>
<evidence type="ECO:0000313" key="8">
    <source>
        <dbReference type="Proteomes" id="UP000311382"/>
    </source>
</evidence>
<sequence>MRFAQLLAVVPALLLAEAAPVRERRDTKPILEIRAFGPDGNPIAPSNDSFYQPEGDWTSAANGAVLNSRPVWTQFDSGARSVYQVLYKTTSPLGEADATAATLFAPAQPASPPRIMLLMAPIDTAAPDCQLAYSLENGAGSNATSFLQSTVALDLATSLSKGWYVAAPDHEGSNASFISGVTEALAGLDGLRALLNHNETLPGGADSNYSAVIHGYSGGGHASAWATTFLEAYGSDLNVIAAAYGGVPVDLTSTLELLNGSNESYLAISSIVGLANAYPELNSYYEGILTEEGKRGFELARTQCNTQLAENLSNVNISTFFTTGASFQNSSVAQRYIEGGLLGQPLNDTGLTPVSVTGVLPIPVFQYHSLTDEVVSSKPVPAYVEDQCKRGAKVQFQASVGTDHSTTSIVFAGDAYNFMERAFNGTLELSACNNTLGVDALPGSDAFIEAIGPEAWALLQMLQGASSSSNSTATATAEGSAAVTAPATATGGASSVSLLASSATSVPLSSLSQLASSLQASATASASQA</sequence>
<dbReference type="GO" id="GO:0004806">
    <property type="term" value="F:triacylglycerol lipase activity"/>
    <property type="evidence" value="ECO:0007669"/>
    <property type="project" value="UniProtKB-EC"/>
</dbReference>
<organism evidence="7 8">
    <name type="scientific">Rhodotorula diobovata</name>
    <dbReference type="NCBI Taxonomy" id="5288"/>
    <lineage>
        <taxon>Eukaryota</taxon>
        <taxon>Fungi</taxon>
        <taxon>Dikarya</taxon>
        <taxon>Basidiomycota</taxon>
        <taxon>Pucciniomycotina</taxon>
        <taxon>Microbotryomycetes</taxon>
        <taxon>Sporidiobolales</taxon>
        <taxon>Sporidiobolaceae</taxon>
        <taxon>Rhodotorula</taxon>
    </lineage>
</organism>
<evidence type="ECO:0000256" key="5">
    <source>
        <dbReference type="ARBA" id="ARBA00023098"/>
    </source>
</evidence>
<evidence type="ECO:0000256" key="4">
    <source>
        <dbReference type="ARBA" id="ARBA00022963"/>
    </source>
</evidence>
<protein>
    <recommendedName>
        <fullName evidence="2">triacylglycerol lipase</fullName>
        <ecNumber evidence="2">3.1.1.3</ecNumber>
    </recommendedName>
</protein>
<dbReference type="AlphaFoldDB" id="A0A5C5FX20"/>
<name>A0A5C5FX20_9BASI</name>
<keyword evidence="3" id="KW-0378">Hydrolase</keyword>
<dbReference type="EC" id="3.1.1.3" evidence="2"/>
<comment type="catalytic activity">
    <reaction evidence="1">
        <text>a triacylglycerol + H2O = a diacylglycerol + a fatty acid + H(+)</text>
        <dbReference type="Rhea" id="RHEA:12044"/>
        <dbReference type="ChEBI" id="CHEBI:15377"/>
        <dbReference type="ChEBI" id="CHEBI:15378"/>
        <dbReference type="ChEBI" id="CHEBI:17855"/>
        <dbReference type="ChEBI" id="CHEBI:18035"/>
        <dbReference type="ChEBI" id="CHEBI:28868"/>
        <dbReference type="EC" id="3.1.1.3"/>
    </reaction>
</comment>
<evidence type="ECO:0000256" key="3">
    <source>
        <dbReference type="ARBA" id="ARBA00022801"/>
    </source>
</evidence>
<dbReference type="Pfam" id="PF03583">
    <property type="entry name" value="LIP"/>
    <property type="match status" value="1"/>
</dbReference>
<keyword evidence="4" id="KW-0442">Lipid degradation</keyword>
<dbReference type="SUPFAM" id="SSF53474">
    <property type="entry name" value="alpha/beta-Hydrolases"/>
    <property type="match status" value="1"/>
</dbReference>
<accession>A0A5C5FX20</accession>
<dbReference type="Proteomes" id="UP000311382">
    <property type="component" value="Unassembled WGS sequence"/>
</dbReference>
<evidence type="ECO:0000313" key="7">
    <source>
        <dbReference type="EMBL" id="TNY20281.1"/>
    </source>
</evidence>
<keyword evidence="6" id="KW-0732">Signal</keyword>
<keyword evidence="5" id="KW-0443">Lipid metabolism</keyword>
<reference evidence="7 8" key="1">
    <citation type="submission" date="2019-03" db="EMBL/GenBank/DDBJ databases">
        <title>Rhodosporidium diobovatum UCD-FST 08-225 genome sequencing, assembly, and annotation.</title>
        <authorList>
            <person name="Fakankun I.U."/>
            <person name="Fristensky B."/>
            <person name="Levin D.B."/>
        </authorList>
    </citation>
    <scope>NUCLEOTIDE SEQUENCE [LARGE SCALE GENOMIC DNA]</scope>
    <source>
        <strain evidence="7 8">UCD-FST 08-225</strain>
    </source>
</reference>
<gene>
    <name evidence="7" type="ORF">DMC30DRAFT_417122</name>
</gene>
<evidence type="ECO:0000256" key="2">
    <source>
        <dbReference type="ARBA" id="ARBA00013279"/>
    </source>
</evidence>
<dbReference type="PANTHER" id="PTHR34853:SF1">
    <property type="entry name" value="LIPASE 5"/>
    <property type="match status" value="1"/>
</dbReference>
<evidence type="ECO:0000256" key="1">
    <source>
        <dbReference type="ARBA" id="ARBA00001024"/>
    </source>
</evidence>
<comment type="caution">
    <text evidence="7">The sequence shown here is derived from an EMBL/GenBank/DDBJ whole genome shotgun (WGS) entry which is preliminary data.</text>
</comment>
<feature type="chain" id="PRO_5022659298" description="triacylglycerol lipase" evidence="6">
    <location>
        <begin position="19"/>
        <end position="529"/>
    </location>
</feature>
<feature type="signal peptide" evidence="6">
    <location>
        <begin position="1"/>
        <end position="18"/>
    </location>
</feature>
<keyword evidence="8" id="KW-1185">Reference proteome</keyword>
<proteinExistence type="predicted"/>
<dbReference type="InterPro" id="IPR005152">
    <property type="entry name" value="Lipase_secreted"/>
</dbReference>
<dbReference type="OrthoDB" id="2373480at2759"/>
<evidence type="ECO:0000256" key="6">
    <source>
        <dbReference type="SAM" id="SignalP"/>
    </source>
</evidence>
<dbReference type="InterPro" id="IPR029058">
    <property type="entry name" value="AB_hydrolase_fold"/>
</dbReference>
<dbReference type="GO" id="GO:0016042">
    <property type="term" value="P:lipid catabolic process"/>
    <property type="evidence" value="ECO:0007669"/>
    <property type="project" value="UniProtKB-KW"/>
</dbReference>
<dbReference type="PANTHER" id="PTHR34853">
    <property type="match status" value="1"/>
</dbReference>
<dbReference type="EMBL" id="SOZI01000071">
    <property type="protein sequence ID" value="TNY20281.1"/>
    <property type="molecule type" value="Genomic_DNA"/>
</dbReference>
<dbReference type="Gene3D" id="1.10.260.130">
    <property type="match status" value="1"/>
</dbReference>